<keyword evidence="1" id="KW-1133">Transmembrane helix</keyword>
<accession>A0A7W2IV63</accession>
<evidence type="ECO:0000313" key="3">
    <source>
        <dbReference type="Proteomes" id="UP000571701"/>
    </source>
</evidence>
<name>A0A7W2IV63_9VIBR</name>
<dbReference type="AlphaFoldDB" id="A0A7W2IV63"/>
<keyword evidence="1" id="KW-0812">Transmembrane</keyword>
<gene>
    <name evidence="2" type="ORF">H2O73_15390</name>
</gene>
<evidence type="ECO:0000256" key="1">
    <source>
        <dbReference type="SAM" id="Phobius"/>
    </source>
</evidence>
<comment type="caution">
    <text evidence="2">The sequence shown here is derived from an EMBL/GenBank/DDBJ whole genome shotgun (WGS) entry which is preliminary data.</text>
</comment>
<dbReference type="RefSeq" id="WP_182109899.1">
    <property type="nucleotide sequence ID" value="NZ_JACFYF010000011.1"/>
</dbReference>
<feature type="transmembrane region" description="Helical" evidence="1">
    <location>
        <begin position="34"/>
        <end position="50"/>
    </location>
</feature>
<organism evidence="2 3">
    <name type="scientific">Vibrio marinisediminis</name>
    <dbReference type="NCBI Taxonomy" id="2758441"/>
    <lineage>
        <taxon>Bacteria</taxon>
        <taxon>Pseudomonadati</taxon>
        <taxon>Pseudomonadota</taxon>
        <taxon>Gammaproteobacteria</taxon>
        <taxon>Vibrionales</taxon>
        <taxon>Vibrionaceae</taxon>
        <taxon>Vibrio</taxon>
    </lineage>
</organism>
<proteinExistence type="predicted"/>
<dbReference type="EMBL" id="JACFYF010000011">
    <property type="protein sequence ID" value="MBA5763747.1"/>
    <property type="molecule type" value="Genomic_DNA"/>
</dbReference>
<sequence>MNKKLGQVMTSSRMITFFAFLAAIFAWFLNMHALFSFTVIALLCAAYVYIKDKFTEYMHAHEMVRIHAGKVAIYIDE</sequence>
<dbReference type="Proteomes" id="UP000571701">
    <property type="component" value="Unassembled WGS sequence"/>
</dbReference>
<protein>
    <submittedName>
        <fullName evidence="2">Uncharacterized protein</fullName>
    </submittedName>
</protein>
<reference evidence="2 3" key="1">
    <citation type="submission" date="2020-07" db="EMBL/GenBank/DDBJ databases">
        <title>Vibrio marinisediminis sp. nov., isolated from marine sediment.</title>
        <authorList>
            <person name="Ji X."/>
        </authorList>
    </citation>
    <scope>NUCLEOTIDE SEQUENCE [LARGE SCALE GENOMIC DNA]</scope>
    <source>
        <strain evidence="2 3">404</strain>
    </source>
</reference>
<keyword evidence="1" id="KW-0472">Membrane</keyword>
<keyword evidence="3" id="KW-1185">Reference proteome</keyword>
<feature type="transmembrane region" description="Helical" evidence="1">
    <location>
        <begin position="12"/>
        <end position="28"/>
    </location>
</feature>
<evidence type="ECO:0000313" key="2">
    <source>
        <dbReference type="EMBL" id="MBA5763747.1"/>
    </source>
</evidence>